<protein>
    <submittedName>
        <fullName evidence="1">AAA family ATPase</fullName>
    </submittedName>
</protein>
<comment type="caution">
    <text evidence="1">The sequence shown here is derived from an EMBL/GenBank/DDBJ whole genome shotgun (WGS) entry which is preliminary data.</text>
</comment>
<dbReference type="Proteomes" id="UP001500689">
    <property type="component" value="Unassembled WGS sequence"/>
</dbReference>
<dbReference type="RefSeq" id="WP_344861210.1">
    <property type="nucleotide sequence ID" value="NZ_BAAAZN010000007.1"/>
</dbReference>
<name>A0ABP6WAU8_9PSEU</name>
<dbReference type="Pfam" id="PF13671">
    <property type="entry name" value="AAA_33"/>
    <property type="match status" value="1"/>
</dbReference>
<dbReference type="PANTHER" id="PTHR37807">
    <property type="entry name" value="OS07G0160300 PROTEIN"/>
    <property type="match status" value="1"/>
</dbReference>
<dbReference type="PANTHER" id="PTHR37807:SF3">
    <property type="entry name" value="OS07G0160300 PROTEIN"/>
    <property type="match status" value="1"/>
</dbReference>
<evidence type="ECO:0000313" key="2">
    <source>
        <dbReference type="Proteomes" id="UP001500689"/>
    </source>
</evidence>
<sequence>MTRPGLVLLGGLPGTGKSTVAVPLARELRAAYLRIDSIEQALLDSGELPEPPRAAGYLAGYALARDQLAIGLPVVAECVNPLKITRDAWKNLGDRYGEWTLEVELVCSRPDEHRARVENRTADIDGLELPTWQQVLERHYEPWEREHLVIDTAASSVAESVEVILGHTAALADR</sequence>
<gene>
    <name evidence="1" type="ORF">GCM10022222_36150</name>
</gene>
<dbReference type="EMBL" id="BAAAZN010000007">
    <property type="protein sequence ID" value="GAA3549303.1"/>
    <property type="molecule type" value="Genomic_DNA"/>
</dbReference>
<evidence type="ECO:0000313" key="1">
    <source>
        <dbReference type="EMBL" id="GAA3549303.1"/>
    </source>
</evidence>
<reference evidence="2" key="1">
    <citation type="journal article" date="2019" name="Int. J. Syst. Evol. Microbiol.">
        <title>The Global Catalogue of Microorganisms (GCM) 10K type strain sequencing project: providing services to taxonomists for standard genome sequencing and annotation.</title>
        <authorList>
            <consortium name="The Broad Institute Genomics Platform"/>
            <consortium name="The Broad Institute Genome Sequencing Center for Infectious Disease"/>
            <person name="Wu L."/>
            <person name="Ma J."/>
        </authorList>
    </citation>
    <scope>NUCLEOTIDE SEQUENCE [LARGE SCALE GENOMIC DNA]</scope>
    <source>
        <strain evidence="2">JCM 16898</strain>
    </source>
</reference>
<dbReference type="InterPro" id="IPR027417">
    <property type="entry name" value="P-loop_NTPase"/>
</dbReference>
<proteinExistence type="predicted"/>
<dbReference type="Gene3D" id="3.40.50.300">
    <property type="entry name" value="P-loop containing nucleotide triphosphate hydrolases"/>
    <property type="match status" value="1"/>
</dbReference>
<organism evidence="1 2">
    <name type="scientific">Amycolatopsis ultiminotia</name>
    <dbReference type="NCBI Taxonomy" id="543629"/>
    <lineage>
        <taxon>Bacteria</taxon>
        <taxon>Bacillati</taxon>
        <taxon>Actinomycetota</taxon>
        <taxon>Actinomycetes</taxon>
        <taxon>Pseudonocardiales</taxon>
        <taxon>Pseudonocardiaceae</taxon>
        <taxon>Amycolatopsis</taxon>
    </lineage>
</organism>
<accession>A0ABP6WAU8</accession>
<keyword evidence="2" id="KW-1185">Reference proteome</keyword>
<dbReference type="SUPFAM" id="SSF52540">
    <property type="entry name" value="P-loop containing nucleoside triphosphate hydrolases"/>
    <property type="match status" value="1"/>
</dbReference>